<reference evidence="2 3" key="1">
    <citation type="submission" date="2019-01" db="EMBL/GenBank/DDBJ databases">
        <authorList>
            <person name="Brito A."/>
        </authorList>
    </citation>
    <scope>NUCLEOTIDE SEQUENCE [LARGE SCALE GENOMIC DNA]</scope>
    <source>
        <strain evidence="2">1</strain>
    </source>
</reference>
<evidence type="ECO:0000313" key="3">
    <source>
        <dbReference type="Proteomes" id="UP000320055"/>
    </source>
</evidence>
<dbReference type="InterPro" id="IPR007138">
    <property type="entry name" value="ABM_dom"/>
</dbReference>
<dbReference type="PROSITE" id="PS51725">
    <property type="entry name" value="ABM"/>
    <property type="match status" value="1"/>
</dbReference>
<dbReference type="Pfam" id="PF03992">
    <property type="entry name" value="ABM"/>
    <property type="match status" value="1"/>
</dbReference>
<dbReference type="RefSeq" id="WP_144864307.1">
    <property type="nucleotide sequence ID" value="NZ_LR213779.1"/>
</dbReference>
<dbReference type="OrthoDB" id="1494517at2"/>
<feature type="domain" description="ABM" evidence="1">
    <location>
        <begin position="11"/>
        <end position="102"/>
    </location>
</feature>
<dbReference type="InterPro" id="IPR011008">
    <property type="entry name" value="Dimeric_a/b-barrel"/>
</dbReference>
<dbReference type="SUPFAM" id="SSF54909">
    <property type="entry name" value="Dimeric alpha+beta barrel"/>
    <property type="match status" value="1"/>
</dbReference>
<evidence type="ECO:0000259" key="1">
    <source>
        <dbReference type="PROSITE" id="PS51725"/>
    </source>
</evidence>
<name>A0A563VND7_9CYAN</name>
<evidence type="ECO:0000313" key="2">
    <source>
        <dbReference type="EMBL" id="VEP12877.1"/>
    </source>
</evidence>
<protein>
    <recommendedName>
        <fullName evidence="1">ABM domain-containing protein</fullName>
    </recommendedName>
</protein>
<accession>A0A563VND7</accession>
<proteinExistence type="predicted"/>
<dbReference type="AlphaFoldDB" id="A0A563VND7"/>
<sequence>MITINEKAGMVTVINVFTVEPEKQQSLIDFLVEEKELPMSLPGCLSFSIHKSLDGKKVLNYVQWSSHEALKSASKNPGFAAGKKQIIKLAKDFNSSFYEVVFTEEAQLVAN</sequence>
<dbReference type="EMBL" id="CAACVJ010000079">
    <property type="protein sequence ID" value="VEP12877.1"/>
    <property type="molecule type" value="Genomic_DNA"/>
</dbReference>
<organism evidence="2 3">
    <name type="scientific">Hyella patelloides LEGE 07179</name>
    <dbReference type="NCBI Taxonomy" id="945734"/>
    <lineage>
        <taxon>Bacteria</taxon>
        <taxon>Bacillati</taxon>
        <taxon>Cyanobacteriota</taxon>
        <taxon>Cyanophyceae</taxon>
        <taxon>Pleurocapsales</taxon>
        <taxon>Hyellaceae</taxon>
        <taxon>Hyella</taxon>
    </lineage>
</organism>
<gene>
    <name evidence="2" type="ORF">H1P_170010</name>
</gene>
<keyword evidence="3" id="KW-1185">Reference proteome</keyword>
<dbReference type="Gene3D" id="3.30.70.100">
    <property type="match status" value="1"/>
</dbReference>
<dbReference type="Proteomes" id="UP000320055">
    <property type="component" value="Unassembled WGS sequence"/>
</dbReference>